<keyword evidence="1 14" id="KW-0813">Transport</keyword>
<name>A0ABR3NV25_9TELE</name>
<dbReference type="Gene3D" id="2.70.170.10">
    <property type="entry name" value="Neurotransmitter-gated ion-channel ligand-binding domain"/>
    <property type="match status" value="1"/>
</dbReference>
<feature type="chain" id="PRO_5044966477" description="Peptidase S1 domain-containing protein" evidence="14">
    <location>
        <begin position="18"/>
        <end position="1414"/>
    </location>
</feature>
<dbReference type="PANTHER" id="PTHR24252:SF10">
    <property type="entry name" value="SERINE PROTEASE 56"/>
    <property type="match status" value="1"/>
</dbReference>
<keyword evidence="19" id="KW-1185">Reference proteome</keyword>
<accession>A0ABR3NV25</accession>
<feature type="domain" description="Peptidase S1" evidence="17">
    <location>
        <begin position="191"/>
        <end position="424"/>
    </location>
</feature>
<evidence type="ECO:0000256" key="13">
    <source>
        <dbReference type="ARBA" id="ARBA00034099"/>
    </source>
</evidence>
<evidence type="ECO:0000256" key="5">
    <source>
        <dbReference type="ARBA" id="ARBA00023018"/>
    </source>
</evidence>
<feature type="transmembrane region" description="Helical" evidence="14">
    <location>
        <begin position="1366"/>
        <end position="1388"/>
    </location>
</feature>
<dbReference type="InterPro" id="IPR009003">
    <property type="entry name" value="Peptidase_S1_PA"/>
</dbReference>
<dbReference type="InterPro" id="IPR036719">
    <property type="entry name" value="Neuro-gated_channel_TM_sf"/>
</dbReference>
<comment type="similarity">
    <text evidence="14">Belongs to the ligand-gated ion channel (TC 1.A.9) family.</text>
</comment>
<dbReference type="Gene3D" id="1.20.58.390">
    <property type="entry name" value="Neurotransmitter-gated ion-channel transmembrane domain"/>
    <property type="match status" value="2"/>
</dbReference>
<evidence type="ECO:0000256" key="9">
    <source>
        <dbReference type="ARBA" id="ARBA00023170"/>
    </source>
</evidence>
<dbReference type="InterPro" id="IPR018000">
    <property type="entry name" value="Neurotransmitter_ion_chnl_CS"/>
</dbReference>
<proteinExistence type="inferred from homology"/>
<keyword evidence="2" id="KW-1003">Cell membrane</keyword>
<keyword evidence="4 14" id="KW-1133">Transmembrane helix</keyword>
<dbReference type="SUPFAM" id="SSF63712">
    <property type="entry name" value="Nicotinic receptor ligand binding domain-like"/>
    <property type="match status" value="1"/>
</dbReference>
<dbReference type="SUPFAM" id="SSF90112">
    <property type="entry name" value="Neurotransmitter-gated ion-channel transmembrane pore"/>
    <property type="match status" value="1"/>
</dbReference>
<keyword evidence="9" id="KW-0675">Receptor</keyword>
<dbReference type="InterPro" id="IPR038050">
    <property type="entry name" value="Neuro_actylchol_rec"/>
</dbReference>
<dbReference type="SUPFAM" id="SSF50494">
    <property type="entry name" value="Trypsin-like serine proteases"/>
    <property type="match status" value="1"/>
</dbReference>
<organism evidence="18 19">
    <name type="scientific">Cirrhinus molitorella</name>
    <name type="common">mud carp</name>
    <dbReference type="NCBI Taxonomy" id="172907"/>
    <lineage>
        <taxon>Eukaryota</taxon>
        <taxon>Metazoa</taxon>
        <taxon>Chordata</taxon>
        <taxon>Craniata</taxon>
        <taxon>Vertebrata</taxon>
        <taxon>Euteleostomi</taxon>
        <taxon>Actinopterygii</taxon>
        <taxon>Neopterygii</taxon>
        <taxon>Teleostei</taxon>
        <taxon>Ostariophysi</taxon>
        <taxon>Cypriniformes</taxon>
        <taxon>Cyprinidae</taxon>
        <taxon>Labeoninae</taxon>
        <taxon>Labeonini</taxon>
        <taxon>Cirrhinus</taxon>
    </lineage>
</organism>
<reference evidence="18 19" key="1">
    <citation type="submission" date="2023-09" db="EMBL/GenBank/DDBJ databases">
        <authorList>
            <person name="Wang M."/>
        </authorList>
    </citation>
    <scope>NUCLEOTIDE SEQUENCE [LARGE SCALE GENOMIC DNA]</scope>
    <source>
        <strain evidence="18">GT-2023</strain>
        <tissue evidence="18">Liver</tissue>
    </source>
</reference>
<dbReference type="PROSITE" id="PS00135">
    <property type="entry name" value="TRYPSIN_SER"/>
    <property type="match status" value="1"/>
</dbReference>
<sequence length="1414" mass="158346">MGVMSLLLLMVIGWCGGAPPAREVYRMPQNTLKALSDRGTVVMEAALSRALSAVDAAVSDRSKAEAGCRGCVPCLFQDCGQRKGACASPEDTQSEPSCEVISHAQQEADEGERSWLLSQACGFYKRRCTPEQVNKDLCVRVMGESCSARVLQCSLLNTMQNLEPATQTTAQAVCGQRFSVSQNLTQPRSRIIGGSPAPLGSWPWLVNLRLDGALMCGGVLVDSSWVLTAAHCFAGSRSESYWTAVVGEFDLTKTDPDEQIMKVNRIITHPKFNPKTFNNDIALVELSSPVILSERVTPVCLPSDLDPPAGTPCLVAGWGSLYEDGPSADVVMEAKVPLLSQTTCRSALGKELLTNTMFCAGYLSGGIDSCQGDSGGPLIFQDHLSGRFQLFGITSWGDGCGEKGKPGVYTRVTAFSDWVMTEIEKSFGSREPTCPELLKTTELSEEQQMSEFTTLCHFYTLSCSSTLDPSACQRLAQDKCQSRFKKCQLHSFLQTLLDLLQRADDYIRDKVDLTFFTQTLPQLVENVYSSAQIPRRRRSAVQTEQVDRPALFQQVGPLVDDWESYLTGIAEDLDQHEELKNSQELSQEQQLFIPDEDSEKAPLQQLDGSLRSSIAALRSKLESLRIPVIPELDHQLFQRDFTIPNTGKQQQDDSVKSRESVLSADIWTALLYEALRGSSTGSVTGHLVMTASPRNDMDTTSRSVETSTKPLFKKPLWKSKRDLHKRQFRGANDKVCSGVTESAQLVSTTKEMYNWILSVPSNSMNMIFQEVLVDLNSKNERGLYQSRIKATVGGRSLTFYSLVGLENEAFYRSMPRIIAVAIDALKTRQSLDRDEHTTADDTRPSTNQAWDTICAVTCVGEPFITNAALRILDMDLISHTKNVWLWMLLSLLFSDVICNLEGSLHRDLMVGYNKNIRPMENHGDIIDVKIKMTLTNLISLNEKEETLTTCVWIEMKWHDYRLRWANRTGFEVYENITRMRLPSKTIWLPDIGLENNVDGRFEVALYTNALIDPDGSVLWLPPAIYQSSCAIKVNYFPFDWQNCSMVFRSETYNANEIKLMLSDEDNVTMEWIEIDPEAFTENGEWIIKHRPAKKIVNKRYSPDELEYQEIIFFLVIQRKPLFYIINIIVPCVLFSSLGLLVYFLPAKAGGQKCTMTIAILLGQTVFLFLIAKKVPETSQAVPLIGKYLMFVMSVTTITVMNCVVVLNVSLRTPNTHPMSNTIRKVLLNILPRLLGMTMQRWTPEQEEGDFKMFALGNGTPLRRRRRSSLGLIAKADEYMFRTARSELMFSRLKERKGLLKNTLEKIQNGLGGNTAQDLESSLASASPEVQQCVSSCKHIVESAKHQNDFQSENEEWFLVARVIDRMCFIVMALLFILGTIGIFLMGHFNQAPSQPFPGDPKKYLPEISPGDITG</sequence>
<dbReference type="InterPro" id="IPR002394">
    <property type="entry name" value="Nicotinic_acetylcholine_rcpt"/>
</dbReference>
<evidence type="ECO:0000256" key="12">
    <source>
        <dbReference type="ARBA" id="ARBA00023303"/>
    </source>
</evidence>
<feature type="transmembrane region" description="Helical" evidence="14">
    <location>
        <begin position="1187"/>
        <end position="1210"/>
    </location>
</feature>
<evidence type="ECO:0000256" key="3">
    <source>
        <dbReference type="ARBA" id="ARBA00022692"/>
    </source>
</evidence>
<keyword evidence="8" id="KW-1015">Disulfide bond</keyword>
<dbReference type="CDD" id="cd00190">
    <property type="entry name" value="Tryp_SPc"/>
    <property type="match status" value="1"/>
</dbReference>
<evidence type="ECO:0000256" key="4">
    <source>
        <dbReference type="ARBA" id="ARBA00022989"/>
    </source>
</evidence>
<dbReference type="SMART" id="SM00020">
    <property type="entry name" value="Tryp_SPc"/>
    <property type="match status" value="1"/>
</dbReference>
<dbReference type="Gene3D" id="2.40.10.10">
    <property type="entry name" value="Trypsin-like serine proteases"/>
    <property type="match status" value="1"/>
</dbReference>
<dbReference type="PANTHER" id="PTHR24252">
    <property type="entry name" value="ACROSIN-RELATED"/>
    <property type="match status" value="1"/>
</dbReference>
<dbReference type="InterPro" id="IPR043504">
    <property type="entry name" value="Peptidase_S1_PA_chymotrypsin"/>
</dbReference>
<keyword evidence="5" id="KW-0770">Synapse</keyword>
<keyword evidence="15" id="KW-0645">Protease</keyword>
<dbReference type="Proteomes" id="UP001558613">
    <property type="component" value="Unassembled WGS sequence"/>
</dbReference>
<dbReference type="Pfam" id="PF02932">
    <property type="entry name" value="Neur_chan_memb"/>
    <property type="match status" value="1"/>
</dbReference>
<dbReference type="PRINTS" id="PR00254">
    <property type="entry name" value="NICOTINICR"/>
</dbReference>
<keyword evidence="12 14" id="KW-0407">Ion channel</keyword>
<dbReference type="PROSITE" id="PS50240">
    <property type="entry name" value="TRYPSIN_DOM"/>
    <property type="match status" value="1"/>
</dbReference>
<gene>
    <name evidence="18" type="ORF">QQF64_015471</name>
</gene>
<dbReference type="PROSITE" id="PS00134">
    <property type="entry name" value="TRYPSIN_HIS"/>
    <property type="match status" value="1"/>
</dbReference>
<keyword evidence="10" id="KW-0325">Glycoprotein</keyword>
<evidence type="ECO:0000313" key="18">
    <source>
        <dbReference type="EMBL" id="KAL1280871.1"/>
    </source>
</evidence>
<dbReference type="Pfam" id="PF00089">
    <property type="entry name" value="Trypsin"/>
    <property type="match status" value="1"/>
</dbReference>
<dbReference type="PRINTS" id="PR00252">
    <property type="entry name" value="NRIONCHANNEL"/>
</dbReference>
<keyword evidence="6 14" id="KW-0406">Ion transport</keyword>
<dbReference type="InterPro" id="IPR001254">
    <property type="entry name" value="Trypsin_dom"/>
</dbReference>
<evidence type="ECO:0000256" key="1">
    <source>
        <dbReference type="ARBA" id="ARBA00022448"/>
    </source>
</evidence>
<dbReference type="InterPro" id="IPR006202">
    <property type="entry name" value="Neur_chan_lig-bd"/>
</dbReference>
<evidence type="ECO:0000256" key="10">
    <source>
        <dbReference type="ARBA" id="ARBA00023180"/>
    </source>
</evidence>
<feature type="transmembrane region" description="Helical" evidence="14">
    <location>
        <begin position="1121"/>
        <end position="1144"/>
    </location>
</feature>
<dbReference type="Pfam" id="PF02931">
    <property type="entry name" value="Neur_chan_LBD"/>
    <property type="match status" value="1"/>
</dbReference>
<evidence type="ECO:0000256" key="15">
    <source>
        <dbReference type="RuleBase" id="RU363034"/>
    </source>
</evidence>
<keyword evidence="3 14" id="KW-0812">Transmembrane</keyword>
<keyword evidence="15" id="KW-0720">Serine protease</keyword>
<dbReference type="CDD" id="cd19064">
    <property type="entry name" value="LGIC_TM_nAChR"/>
    <property type="match status" value="1"/>
</dbReference>
<evidence type="ECO:0000313" key="19">
    <source>
        <dbReference type="Proteomes" id="UP001558613"/>
    </source>
</evidence>
<dbReference type="InterPro" id="IPR018114">
    <property type="entry name" value="TRYPSIN_HIS"/>
</dbReference>
<dbReference type="InterPro" id="IPR006029">
    <property type="entry name" value="Neurotrans-gated_channel_TM"/>
</dbReference>
<keyword evidence="15" id="KW-0378">Hydrolase</keyword>
<dbReference type="InterPro" id="IPR006201">
    <property type="entry name" value="Neur_channel"/>
</dbReference>
<dbReference type="PROSITE" id="PS00236">
    <property type="entry name" value="NEUROTR_ION_CHANNEL"/>
    <property type="match status" value="1"/>
</dbReference>
<evidence type="ECO:0000256" key="2">
    <source>
        <dbReference type="ARBA" id="ARBA00022475"/>
    </source>
</evidence>
<feature type="transmembrane region" description="Helical" evidence="14">
    <location>
        <begin position="1156"/>
        <end position="1175"/>
    </location>
</feature>
<evidence type="ECO:0000256" key="7">
    <source>
        <dbReference type="ARBA" id="ARBA00023136"/>
    </source>
</evidence>
<evidence type="ECO:0000256" key="16">
    <source>
        <dbReference type="SAM" id="MobiDB-lite"/>
    </source>
</evidence>
<comment type="caution">
    <text evidence="18">The sequence shown here is derived from an EMBL/GenBank/DDBJ whole genome shotgun (WGS) entry which is preliminary data.</text>
</comment>
<keyword evidence="7 14" id="KW-0472">Membrane</keyword>
<protein>
    <recommendedName>
        <fullName evidence="17">Peptidase S1 domain-containing protein</fullName>
    </recommendedName>
</protein>
<evidence type="ECO:0000256" key="11">
    <source>
        <dbReference type="ARBA" id="ARBA00023286"/>
    </source>
</evidence>
<keyword evidence="14" id="KW-0732">Signal</keyword>
<comment type="subcellular location">
    <subcellularLocation>
        <location evidence="13">Synaptic cell membrane</location>
        <topology evidence="13">Multi-pass membrane protein</topology>
    </subcellularLocation>
</comment>
<evidence type="ECO:0000256" key="8">
    <source>
        <dbReference type="ARBA" id="ARBA00023157"/>
    </source>
</evidence>
<feature type="region of interest" description="Disordered" evidence="16">
    <location>
        <begin position="1395"/>
        <end position="1414"/>
    </location>
</feature>
<dbReference type="InterPro" id="IPR036734">
    <property type="entry name" value="Neur_chan_lig-bd_sf"/>
</dbReference>
<evidence type="ECO:0000256" key="14">
    <source>
        <dbReference type="RuleBase" id="RU000687"/>
    </source>
</evidence>
<evidence type="ECO:0000256" key="6">
    <source>
        <dbReference type="ARBA" id="ARBA00023065"/>
    </source>
</evidence>
<dbReference type="InterPro" id="IPR033116">
    <property type="entry name" value="TRYPSIN_SER"/>
</dbReference>
<dbReference type="EMBL" id="JAYMGO010000002">
    <property type="protein sequence ID" value="KAL1280871.1"/>
    <property type="molecule type" value="Genomic_DNA"/>
</dbReference>
<feature type="signal peptide" evidence="14">
    <location>
        <begin position="1"/>
        <end position="17"/>
    </location>
</feature>
<evidence type="ECO:0000259" key="17">
    <source>
        <dbReference type="PROSITE" id="PS50240"/>
    </source>
</evidence>
<keyword evidence="11" id="KW-1071">Ligand-gated ion channel</keyword>